<comment type="caution">
    <text evidence="3">The sequence shown here is derived from an EMBL/GenBank/DDBJ whole genome shotgun (WGS) entry which is preliminary data.</text>
</comment>
<organism evidence="3">
    <name type="scientific">Candidatus Enterococcus mansonii</name>
    <dbReference type="NCBI Taxonomy" id="1834181"/>
    <lineage>
        <taxon>Bacteria</taxon>
        <taxon>Bacillati</taxon>
        <taxon>Bacillota</taxon>
        <taxon>Bacilli</taxon>
        <taxon>Lactobacillales</taxon>
        <taxon>Enterococcaceae</taxon>
        <taxon>Enterococcus</taxon>
    </lineage>
</organism>
<proteinExistence type="predicted"/>
<name>A0A242CKM2_9ENTE</name>
<gene>
    <name evidence="2" type="ORF">A5880_000247</name>
    <name evidence="3" type="ORF">A5880_001342</name>
</gene>
<evidence type="ECO:0000313" key="4">
    <source>
        <dbReference type="Proteomes" id="UP000195139"/>
    </source>
</evidence>
<keyword evidence="4" id="KW-1185">Reference proteome</keyword>
<reference evidence="2 4" key="2">
    <citation type="submission" date="2018-07" db="EMBL/GenBank/DDBJ databases">
        <title>The Genome Sequence of Enterococcus sp. DIV0659b.</title>
        <authorList>
            <consortium name="The Broad Institute Genomics Platform"/>
            <consortium name="The Broad Institute Genomic Center for Infectious Diseases"/>
            <person name="Earl A."/>
            <person name="Manson A."/>
            <person name="Schwartman J."/>
            <person name="Gilmore M."/>
            <person name="Abouelleil A."/>
            <person name="Cao P."/>
            <person name="Chapman S."/>
            <person name="Cusick C."/>
            <person name="Shea T."/>
            <person name="Young S."/>
            <person name="Neafsey D."/>
            <person name="Nusbaum C."/>
            <person name="Birren B."/>
        </authorList>
    </citation>
    <scope>NUCLEOTIDE SEQUENCE [LARGE SCALE GENOMIC DNA]</scope>
    <source>
        <strain evidence="2 4">4G2_DIV0659</strain>
    </source>
</reference>
<evidence type="ECO:0000313" key="2">
    <source>
        <dbReference type="EMBL" id="MEI5992725.1"/>
    </source>
</evidence>
<dbReference type="AlphaFoldDB" id="A0A242CKM2"/>
<accession>A0A242CKM2</accession>
<reference evidence="3" key="1">
    <citation type="submission" date="2017-05" db="EMBL/GenBank/DDBJ databases">
        <title>The Genome Sequence of Enterococcus sp. 4G2_DIV0659.</title>
        <authorList>
            <consortium name="The Broad Institute Genomics Platform"/>
            <consortium name="The Broad Institute Genomic Center for Infectious Diseases"/>
            <person name="Earl A."/>
            <person name="Manson A."/>
            <person name="Schwartman J."/>
            <person name="Gilmore M."/>
            <person name="Abouelleil A."/>
            <person name="Cao P."/>
            <person name="Chapman S."/>
            <person name="Cusick C."/>
            <person name="Shea T."/>
            <person name="Young S."/>
            <person name="Neafsey D."/>
            <person name="Nusbaum C."/>
            <person name="Birren B."/>
        </authorList>
    </citation>
    <scope>NUCLEOTIDE SEQUENCE [LARGE SCALE GENOMIC DNA]</scope>
    <source>
        <strain evidence="3">4G2_DIV0659</strain>
    </source>
</reference>
<keyword evidence="1" id="KW-0812">Transmembrane</keyword>
<keyword evidence="1" id="KW-1133">Transmembrane helix</keyword>
<dbReference type="EMBL" id="NGLE01000001">
    <property type="protein sequence ID" value="OTO10658.1"/>
    <property type="molecule type" value="Genomic_DNA"/>
</dbReference>
<evidence type="ECO:0000313" key="3">
    <source>
        <dbReference type="EMBL" id="OTO10658.1"/>
    </source>
</evidence>
<dbReference type="Proteomes" id="UP000195139">
    <property type="component" value="Unassembled WGS sequence"/>
</dbReference>
<dbReference type="EMBL" id="NGLE02000001">
    <property type="protein sequence ID" value="MEI5992725.1"/>
    <property type="molecule type" value="Genomic_DNA"/>
</dbReference>
<keyword evidence="1" id="KW-0472">Membrane</keyword>
<evidence type="ECO:0000256" key="1">
    <source>
        <dbReference type="SAM" id="Phobius"/>
    </source>
</evidence>
<dbReference type="STRING" id="1834181.A5880_001342"/>
<feature type="transmembrane region" description="Helical" evidence="1">
    <location>
        <begin position="21"/>
        <end position="42"/>
    </location>
</feature>
<protein>
    <submittedName>
        <fullName evidence="3">Uncharacterized protein</fullName>
    </submittedName>
</protein>
<sequence length="129" mass="14664">MVRFMIHIRTRIRKNLGIEPLSRTMLDFNLILFTFLLFSINLTEIIIKTNSTPLIGTGLVTSTPESIEFSQTPDGRLLMITVVNGVKQETIKEVDGTLTANGQNYHPYDKSIEEFQSTNVKQNNEQYGL</sequence>